<dbReference type="InParanoid" id="F4RAJ0"/>
<feature type="signal peptide" evidence="2">
    <location>
        <begin position="1"/>
        <end position="20"/>
    </location>
</feature>
<name>F4RAJ0_MELLP</name>
<dbReference type="EMBL" id="GL883094">
    <property type="protein sequence ID" value="EGG10487.1"/>
    <property type="molecule type" value="Genomic_DNA"/>
</dbReference>
<accession>F4RAJ0</accession>
<evidence type="ECO:0000313" key="4">
    <source>
        <dbReference type="Proteomes" id="UP000001072"/>
    </source>
</evidence>
<gene>
    <name evidence="3" type="ORF">MELLADRAFT_124340</name>
</gene>
<dbReference type="HOGENOM" id="CLU_1185232_0_0_1"/>
<feature type="region of interest" description="Disordered" evidence="1">
    <location>
        <begin position="194"/>
        <end position="234"/>
    </location>
</feature>
<dbReference type="KEGG" id="mlr:MELLADRAFT_124340"/>
<sequence length="234" mass="24929">MLFSTSIILPIALLCHTAASLSVPELSGVSSLARRSQKDPGQYTKPAVDKINQKAKQIAKHVHEDKAQVLIETDLQVVVEAFEDFINGMKGCNCTGKGEVDLNGYKDLVVEVFASVQVVIEIIVGTQDKTLIKSAQDVFSQFTVHVAKLVDLVIKVDIKVAVAVRDNVDASAYATIGVDIVELVNGKVAGEVSGQAGVEGKPDVKHYPKDNSTGPIPPKNSTGPIPPKNSTGHH</sequence>
<reference evidence="4" key="1">
    <citation type="journal article" date="2011" name="Proc. Natl. Acad. Sci. U.S.A.">
        <title>Obligate biotrophy features unraveled by the genomic analysis of rust fungi.</title>
        <authorList>
            <person name="Duplessis S."/>
            <person name="Cuomo C.A."/>
            <person name="Lin Y.-C."/>
            <person name="Aerts A."/>
            <person name="Tisserant E."/>
            <person name="Veneault-Fourrey C."/>
            <person name="Joly D.L."/>
            <person name="Hacquard S."/>
            <person name="Amselem J."/>
            <person name="Cantarel B.L."/>
            <person name="Chiu R."/>
            <person name="Coutinho P.M."/>
            <person name="Feau N."/>
            <person name="Field M."/>
            <person name="Frey P."/>
            <person name="Gelhaye E."/>
            <person name="Goldberg J."/>
            <person name="Grabherr M.G."/>
            <person name="Kodira C.D."/>
            <person name="Kohler A."/>
            <person name="Kuees U."/>
            <person name="Lindquist E.A."/>
            <person name="Lucas S.M."/>
            <person name="Mago R."/>
            <person name="Mauceli E."/>
            <person name="Morin E."/>
            <person name="Murat C."/>
            <person name="Pangilinan J.L."/>
            <person name="Park R."/>
            <person name="Pearson M."/>
            <person name="Quesneville H."/>
            <person name="Rouhier N."/>
            <person name="Sakthikumar S."/>
            <person name="Salamov A.A."/>
            <person name="Schmutz J."/>
            <person name="Selles B."/>
            <person name="Shapiro H."/>
            <person name="Tanguay P."/>
            <person name="Tuskan G.A."/>
            <person name="Henrissat B."/>
            <person name="Van de Peer Y."/>
            <person name="Rouze P."/>
            <person name="Ellis J.G."/>
            <person name="Dodds P.N."/>
            <person name="Schein J.E."/>
            <person name="Zhong S."/>
            <person name="Hamelin R.C."/>
            <person name="Grigoriev I.V."/>
            <person name="Szabo L.J."/>
            <person name="Martin F."/>
        </authorList>
    </citation>
    <scope>NUCLEOTIDE SEQUENCE [LARGE SCALE GENOMIC DNA]</scope>
    <source>
        <strain evidence="4">98AG31 / pathotype 3-4-7</strain>
    </source>
</reference>
<evidence type="ECO:0000256" key="1">
    <source>
        <dbReference type="SAM" id="MobiDB-lite"/>
    </source>
</evidence>
<proteinExistence type="predicted"/>
<dbReference type="Proteomes" id="UP000001072">
    <property type="component" value="Unassembled WGS sequence"/>
</dbReference>
<feature type="compositionally biased region" description="Basic and acidic residues" evidence="1">
    <location>
        <begin position="200"/>
        <end position="209"/>
    </location>
</feature>
<keyword evidence="4" id="KW-1185">Reference proteome</keyword>
<keyword evidence="2" id="KW-0732">Signal</keyword>
<dbReference type="OrthoDB" id="10404042at2759"/>
<evidence type="ECO:0000313" key="3">
    <source>
        <dbReference type="EMBL" id="EGG10487.1"/>
    </source>
</evidence>
<dbReference type="AlphaFoldDB" id="F4RAJ0"/>
<organism evidence="4">
    <name type="scientific">Melampsora larici-populina (strain 98AG31 / pathotype 3-4-7)</name>
    <name type="common">Poplar leaf rust fungus</name>
    <dbReference type="NCBI Taxonomy" id="747676"/>
    <lineage>
        <taxon>Eukaryota</taxon>
        <taxon>Fungi</taxon>
        <taxon>Dikarya</taxon>
        <taxon>Basidiomycota</taxon>
        <taxon>Pucciniomycotina</taxon>
        <taxon>Pucciniomycetes</taxon>
        <taxon>Pucciniales</taxon>
        <taxon>Melampsoraceae</taxon>
        <taxon>Melampsora</taxon>
    </lineage>
</organism>
<dbReference type="VEuPathDB" id="FungiDB:MELLADRAFT_124340"/>
<evidence type="ECO:0000256" key="2">
    <source>
        <dbReference type="SAM" id="SignalP"/>
    </source>
</evidence>
<dbReference type="RefSeq" id="XP_007405957.1">
    <property type="nucleotide sequence ID" value="XM_007405895.1"/>
</dbReference>
<feature type="compositionally biased region" description="Polar residues" evidence="1">
    <location>
        <begin position="210"/>
        <end position="223"/>
    </location>
</feature>
<dbReference type="GeneID" id="18926739"/>
<feature type="chain" id="PRO_5003321468" evidence="2">
    <location>
        <begin position="21"/>
        <end position="234"/>
    </location>
</feature>
<protein>
    <submittedName>
        <fullName evidence="3">Secreted protein</fullName>
    </submittedName>
</protein>